<comment type="caution">
    <text evidence="2">The sequence shown here is derived from an EMBL/GenBank/DDBJ whole genome shotgun (WGS) entry which is preliminary data.</text>
</comment>
<evidence type="ECO:0000313" key="3">
    <source>
        <dbReference type="Proteomes" id="UP000215377"/>
    </source>
</evidence>
<keyword evidence="3" id="KW-1185">Reference proteome</keyword>
<accession>A0A225NIM2</accession>
<name>A0A225NIM2_9RHOB</name>
<reference evidence="2 3" key="1">
    <citation type="submission" date="2013-04" db="EMBL/GenBank/DDBJ databases">
        <title>Oceanicola sp. 22II1-22F33 Genome Sequencing.</title>
        <authorList>
            <person name="Lai Q."/>
            <person name="Li G."/>
            <person name="Shao Z."/>
        </authorList>
    </citation>
    <scope>NUCLEOTIDE SEQUENCE [LARGE SCALE GENOMIC DNA]</scope>
    <source>
        <strain evidence="2 3">22II1-22F33</strain>
    </source>
</reference>
<organism evidence="2 3">
    <name type="scientific">Marinibacterium profundimaris</name>
    <dbReference type="NCBI Taxonomy" id="1679460"/>
    <lineage>
        <taxon>Bacteria</taxon>
        <taxon>Pseudomonadati</taxon>
        <taxon>Pseudomonadota</taxon>
        <taxon>Alphaproteobacteria</taxon>
        <taxon>Rhodobacterales</taxon>
        <taxon>Paracoccaceae</taxon>
        <taxon>Marinibacterium</taxon>
    </lineage>
</organism>
<sequence>MAVFCPVVQPLVRPVLKAGDDLAFRRAIGPKLVRHDPLGQAMAPDQRLQKPFRGALVPLRLQDFVQNDPVLINRPPEPETLRYEIKSDVPRALMSDTEEVPEQKSATKWPKIC</sequence>
<protein>
    <submittedName>
        <fullName evidence="2">Uncharacterized protein</fullName>
    </submittedName>
</protein>
<evidence type="ECO:0000256" key="1">
    <source>
        <dbReference type="SAM" id="MobiDB-lite"/>
    </source>
</evidence>
<feature type="region of interest" description="Disordered" evidence="1">
    <location>
        <begin position="94"/>
        <end position="113"/>
    </location>
</feature>
<dbReference type="AlphaFoldDB" id="A0A225NIM2"/>
<proteinExistence type="predicted"/>
<dbReference type="EMBL" id="AQQR01000022">
    <property type="protein sequence ID" value="OWU68326.1"/>
    <property type="molecule type" value="Genomic_DNA"/>
</dbReference>
<gene>
    <name evidence="2" type="ORF">ATO3_24370</name>
</gene>
<dbReference type="Proteomes" id="UP000215377">
    <property type="component" value="Unassembled WGS sequence"/>
</dbReference>
<evidence type="ECO:0000313" key="2">
    <source>
        <dbReference type="EMBL" id="OWU68326.1"/>
    </source>
</evidence>